<dbReference type="Proteomes" id="UP001254165">
    <property type="component" value="Unassembled WGS sequence"/>
</dbReference>
<accession>A0ABU3NQ27</accession>
<dbReference type="InterPro" id="IPR055372">
    <property type="entry name" value="CBM96"/>
</dbReference>
<evidence type="ECO:0000313" key="6">
    <source>
        <dbReference type="EMBL" id="MDT8898495.1"/>
    </source>
</evidence>
<dbReference type="NCBIfam" id="NF033679">
    <property type="entry name" value="DNRLRE_dom"/>
    <property type="match status" value="1"/>
</dbReference>
<proteinExistence type="predicted"/>
<dbReference type="EMBL" id="JAUHMF010000002">
    <property type="protein sequence ID" value="MDT8898495.1"/>
    <property type="molecule type" value="Genomic_DNA"/>
</dbReference>
<evidence type="ECO:0000313" key="7">
    <source>
        <dbReference type="Proteomes" id="UP001254165"/>
    </source>
</evidence>
<organism evidence="6 7">
    <name type="scientific">Thermanaerothrix solaris</name>
    <dbReference type="NCBI Taxonomy" id="3058434"/>
    <lineage>
        <taxon>Bacteria</taxon>
        <taxon>Bacillati</taxon>
        <taxon>Chloroflexota</taxon>
        <taxon>Anaerolineae</taxon>
        <taxon>Anaerolineales</taxon>
        <taxon>Anaerolineaceae</taxon>
        <taxon>Thermanaerothrix</taxon>
    </lineage>
</organism>
<evidence type="ECO:0000259" key="5">
    <source>
        <dbReference type="Pfam" id="PF24517"/>
    </source>
</evidence>
<keyword evidence="7" id="KW-1185">Reference proteome</keyword>
<feature type="domain" description="Carbohydrate-binding module family 96" evidence="5">
    <location>
        <begin position="300"/>
        <end position="452"/>
    </location>
</feature>
<dbReference type="RefSeq" id="WP_315625156.1">
    <property type="nucleotide sequence ID" value="NZ_JAUHMF010000002.1"/>
</dbReference>
<evidence type="ECO:0000256" key="2">
    <source>
        <dbReference type="ARBA" id="ARBA00022525"/>
    </source>
</evidence>
<dbReference type="Pfam" id="PF24517">
    <property type="entry name" value="CBM96"/>
    <property type="match status" value="1"/>
</dbReference>
<dbReference type="SUPFAM" id="SSF49344">
    <property type="entry name" value="CBD9-like"/>
    <property type="match status" value="1"/>
</dbReference>
<keyword evidence="2" id="KW-0964">Secreted</keyword>
<comment type="caution">
    <text evidence="6">The sequence shown here is derived from an EMBL/GenBank/DDBJ whole genome shotgun (WGS) entry which is preliminary data.</text>
</comment>
<name>A0ABU3NQ27_9CHLR</name>
<keyword evidence="3 4" id="KW-0732">Signal</keyword>
<comment type="subcellular location">
    <subcellularLocation>
        <location evidence="1">Secreted</location>
    </subcellularLocation>
</comment>
<protein>
    <submittedName>
        <fullName evidence="6">DNRLRE domain-containing protein</fullName>
    </submittedName>
</protein>
<reference evidence="6 7" key="1">
    <citation type="submission" date="2023-07" db="EMBL/GenBank/DDBJ databases">
        <title>Novel species of Thermanaerothrix with wide hydrolytic capabilities.</title>
        <authorList>
            <person name="Zayulina K.S."/>
            <person name="Podosokorskaya O.A."/>
            <person name="Elcheninov A.G."/>
        </authorList>
    </citation>
    <scope>NUCLEOTIDE SEQUENCE [LARGE SCALE GENOMIC DNA]</scope>
    <source>
        <strain evidence="6 7">4228-RoL</strain>
    </source>
</reference>
<feature type="signal peptide" evidence="4">
    <location>
        <begin position="1"/>
        <end position="17"/>
    </location>
</feature>
<evidence type="ECO:0000256" key="3">
    <source>
        <dbReference type="ARBA" id="ARBA00022729"/>
    </source>
</evidence>
<gene>
    <name evidence="6" type="ORF">QYE77_09460</name>
</gene>
<evidence type="ECO:0000256" key="1">
    <source>
        <dbReference type="ARBA" id="ARBA00004613"/>
    </source>
</evidence>
<evidence type="ECO:0000256" key="4">
    <source>
        <dbReference type="SAM" id="SignalP"/>
    </source>
</evidence>
<sequence>MVTLFAALILQASWVTAQNPQPQNQPVYLPLILRDFCAEETLPRINVPEFPANSNIPEEYFGQTAIAWFGQVTPSKNYADIRVGYNSNLLYVYLAVFDRSLWYDMSPSAERLTEWDAVTLLLDTSGGTFLSTSSWRFVAQLSSDPSPAYRAVYRGSTSGWQKITTSFQAVPGWRGNALNDDTDSDRGWAMGFSIPFSSLGLASAPTSGQTWRMAVIVHDRDSRIGPPVGDQSWPPIAATHNPACWGFLTFGLPSYTSNRPVVGSVTIRRPTQNSPLVPDADVGAAIENQCPGDEYHIWNEWGNRNYGKAPDFNVQNQSDVADWPCFAKYYITFPLSDVPRHKIIVSATLTLHQFGNSGGPGQARSSWIQVLTTRQDWGENNITWNNAPLADENIGGNWVEPLTTHPGWPGVARHWDVSYAVAKAYARGEPLRLILYSADSNYHSGKYFVSSDTGDWNAEGRPRLEVRWGEP</sequence>
<dbReference type="Gene3D" id="2.60.40.1190">
    <property type="match status" value="1"/>
</dbReference>
<feature type="chain" id="PRO_5046393176" evidence="4">
    <location>
        <begin position="18"/>
        <end position="471"/>
    </location>
</feature>